<comment type="cofactor">
    <cofactor evidence="3">
        <name>Zn(2+)</name>
        <dbReference type="ChEBI" id="CHEBI:29105"/>
    </cofactor>
</comment>
<feature type="binding site" evidence="3">
    <location>
        <position position="279"/>
    </location>
    <ligand>
        <name>Zn(2+)</name>
        <dbReference type="ChEBI" id="CHEBI:29105"/>
    </ligand>
</feature>
<evidence type="ECO:0000259" key="5">
    <source>
        <dbReference type="PROSITE" id="PS50970"/>
    </source>
</evidence>
<evidence type="ECO:0000256" key="3">
    <source>
        <dbReference type="PROSITE-ProRule" id="PRU00333"/>
    </source>
</evidence>
<dbReference type="GO" id="GO:0046872">
    <property type="term" value="F:metal ion binding"/>
    <property type="evidence" value="ECO:0007669"/>
    <property type="project" value="UniProtKB-KW"/>
</dbReference>
<proteinExistence type="predicted"/>
<evidence type="ECO:0000256" key="1">
    <source>
        <dbReference type="ARBA" id="ARBA00022603"/>
    </source>
</evidence>
<sequence>MSDLLSRLLGERRILLADGATGTNYFDMGLMSGEAPESWLLEKPEKVADLHRRFVEAGSDIVLTNSFGANSFRLKLHGLQDQAAELNRIAASIARKVADEAGRTVVVAGSIGPTGELFEPLGALTMASAVAAFADQARGLKAGGADVAWIETMSAPEELEAAARGAIEADLPYVFTASFDTAGRTMMGMTPEALAELAQGLPRKPVAYGANCGIGPGDLVASVLAMSGAAPSDILVAKGNCGIPVLHGDHVHYGGTPELMAQYARLAVASGARIVGGCCGTSPAHIAAMRGAIDALQASPATPLGRPSIEDVEASLGPITRPKSGAGRARSGRRGREGDAA</sequence>
<name>A0AAU7JAK9_9HYPH</name>
<feature type="domain" description="Hcy-binding" evidence="5">
    <location>
        <begin position="3"/>
        <end position="293"/>
    </location>
</feature>
<feature type="binding site" evidence="3">
    <location>
        <position position="278"/>
    </location>
    <ligand>
        <name>Zn(2+)</name>
        <dbReference type="ChEBI" id="CHEBI:29105"/>
    </ligand>
</feature>
<feature type="region of interest" description="Disordered" evidence="4">
    <location>
        <begin position="300"/>
        <end position="341"/>
    </location>
</feature>
<accession>A0AAU7JAK9</accession>
<dbReference type="PANTHER" id="PTHR11103">
    <property type="entry name" value="SLR1189 PROTEIN"/>
    <property type="match status" value="1"/>
</dbReference>
<gene>
    <name evidence="6" type="primary">bmt</name>
    <name evidence="6" type="ORF">ABEG18_15970</name>
</gene>
<evidence type="ECO:0000256" key="2">
    <source>
        <dbReference type="ARBA" id="ARBA00022679"/>
    </source>
</evidence>
<evidence type="ECO:0000313" key="6">
    <source>
        <dbReference type="EMBL" id="XBO37221.1"/>
    </source>
</evidence>
<feature type="binding site" evidence="3">
    <location>
        <position position="212"/>
    </location>
    <ligand>
        <name>Zn(2+)</name>
        <dbReference type="ChEBI" id="CHEBI:29105"/>
    </ligand>
</feature>
<dbReference type="AlphaFoldDB" id="A0AAU7JAK9"/>
<keyword evidence="3" id="KW-0479">Metal-binding</keyword>
<dbReference type="SUPFAM" id="SSF82282">
    <property type="entry name" value="Homocysteine S-methyltransferase"/>
    <property type="match status" value="1"/>
</dbReference>
<keyword evidence="2 3" id="KW-0808">Transferase</keyword>
<dbReference type="GO" id="GO:0032259">
    <property type="term" value="P:methylation"/>
    <property type="evidence" value="ECO:0007669"/>
    <property type="project" value="UniProtKB-KW"/>
</dbReference>
<dbReference type="GO" id="GO:0047150">
    <property type="term" value="F:betaine-homocysteine S-methyltransferase activity"/>
    <property type="evidence" value="ECO:0007669"/>
    <property type="project" value="UniProtKB-EC"/>
</dbReference>
<protein>
    <submittedName>
        <fullName evidence="6">Betaine--homocysteine S-methyltransferase</fullName>
        <ecNumber evidence="6">2.1.1.5</ecNumber>
    </submittedName>
</protein>
<dbReference type="InterPro" id="IPR036589">
    <property type="entry name" value="HCY_dom_sf"/>
</dbReference>
<dbReference type="PROSITE" id="PS50970">
    <property type="entry name" value="HCY"/>
    <property type="match status" value="1"/>
</dbReference>
<evidence type="ECO:0000256" key="4">
    <source>
        <dbReference type="SAM" id="MobiDB-lite"/>
    </source>
</evidence>
<dbReference type="Pfam" id="PF02574">
    <property type="entry name" value="S-methyl_trans"/>
    <property type="match status" value="1"/>
</dbReference>
<keyword evidence="3" id="KW-0862">Zinc</keyword>
<organism evidence="6">
    <name type="scientific">Alsobacter sp. KACC 23698</name>
    <dbReference type="NCBI Taxonomy" id="3149229"/>
    <lineage>
        <taxon>Bacteria</taxon>
        <taxon>Pseudomonadati</taxon>
        <taxon>Pseudomonadota</taxon>
        <taxon>Alphaproteobacteria</taxon>
        <taxon>Hyphomicrobiales</taxon>
        <taxon>Alsobacteraceae</taxon>
        <taxon>Alsobacter</taxon>
    </lineage>
</organism>
<keyword evidence="1 3" id="KW-0489">Methyltransferase</keyword>
<dbReference type="InterPro" id="IPR003726">
    <property type="entry name" value="HCY_dom"/>
</dbReference>
<dbReference type="PANTHER" id="PTHR11103:SF18">
    <property type="entry name" value="SLR1189 PROTEIN"/>
    <property type="match status" value="1"/>
</dbReference>
<dbReference type="Gene3D" id="3.20.20.330">
    <property type="entry name" value="Homocysteine-binding-like domain"/>
    <property type="match status" value="1"/>
</dbReference>
<dbReference type="EMBL" id="CP157484">
    <property type="protein sequence ID" value="XBO37221.1"/>
    <property type="molecule type" value="Genomic_DNA"/>
</dbReference>
<dbReference type="NCBIfam" id="NF005718">
    <property type="entry name" value="PRK07534.1"/>
    <property type="match status" value="1"/>
</dbReference>
<dbReference type="RefSeq" id="WP_406854043.1">
    <property type="nucleotide sequence ID" value="NZ_CP157484.1"/>
</dbReference>
<reference evidence="6" key="1">
    <citation type="submission" date="2024-05" db="EMBL/GenBank/DDBJ databases">
        <authorList>
            <person name="Kim S."/>
            <person name="Heo J."/>
            <person name="Choi H."/>
            <person name="Choi Y."/>
            <person name="Kwon S.-W."/>
            <person name="Kim Y."/>
        </authorList>
    </citation>
    <scope>NUCLEOTIDE SEQUENCE</scope>
    <source>
        <strain evidence="6">KACC 23698</strain>
    </source>
</reference>
<dbReference type="EC" id="2.1.1.5" evidence="6"/>